<dbReference type="PANTHER" id="PTHR11113">
    <property type="entry name" value="N-ACETYLGLUCOSAMINE-6-PHOSPHATE DEACETYLASE"/>
    <property type="match status" value="1"/>
</dbReference>
<dbReference type="EMBL" id="CP046455">
    <property type="protein sequence ID" value="QGU08280.1"/>
    <property type="molecule type" value="Genomic_DNA"/>
</dbReference>
<proteinExistence type="inferred from homology"/>
<dbReference type="InterPro" id="IPR011059">
    <property type="entry name" value="Metal-dep_hydrolase_composite"/>
</dbReference>
<evidence type="ECO:0000256" key="5">
    <source>
        <dbReference type="PIRNR" id="PIRNR038994"/>
    </source>
</evidence>
<evidence type="ECO:0000256" key="2">
    <source>
        <dbReference type="ARBA" id="ARBA00022723"/>
    </source>
</evidence>
<feature type="domain" description="Amidohydrolase-related" evidence="9">
    <location>
        <begin position="45"/>
        <end position="373"/>
    </location>
</feature>
<feature type="active site" description="Proton donor/acceptor" evidence="6">
    <location>
        <position position="271"/>
    </location>
</feature>
<dbReference type="SUPFAM" id="SSF51556">
    <property type="entry name" value="Metallo-dependent hydrolases"/>
    <property type="match status" value="1"/>
</dbReference>
<evidence type="ECO:0000256" key="8">
    <source>
        <dbReference type="PIRSR" id="PIRSR038994-3"/>
    </source>
</evidence>
<feature type="binding site" evidence="8">
    <location>
        <position position="212"/>
    </location>
    <ligand>
        <name>Zn(2+)</name>
        <dbReference type="ChEBI" id="CHEBI:29105"/>
    </ligand>
</feature>
<dbReference type="AlphaFoldDB" id="A0A6B8WE53"/>
<comment type="cofactor">
    <cofactor evidence="8">
        <name>a divalent metal cation</name>
        <dbReference type="ChEBI" id="CHEBI:60240"/>
    </cofactor>
    <text evidence="8">Binds 1 divalent metal cation per subunit.</text>
</comment>
<dbReference type="RefSeq" id="WP_156231717.1">
    <property type="nucleotide sequence ID" value="NZ_CP046455.1"/>
</dbReference>
<evidence type="ECO:0000256" key="1">
    <source>
        <dbReference type="ARBA" id="ARBA00010716"/>
    </source>
</evidence>
<dbReference type="GO" id="GO:0046872">
    <property type="term" value="F:metal ion binding"/>
    <property type="evidence" value="ECO:0007669"/>
    <property type="project" value="UniProtKB-KW"/>
</dbReference>
<dbReference type="GO" id="GO:0008448">
    <property type="term" value="F:N-acetylglucosamine-6-phosphate deacetylase activity"/>
    <property type="evidence" value="ECO:0007669"/>
    <property type="project" value="UniProtKB-EC"/>
</dbReference>
<dbReference type="GO" id="GO:0006046">
    <property type="term" value="P:N-acetylglucosamine catabolic process"/>
    <property type="evidence" value="ECO:0007669"/>
    <property type="project" value="TreeGrafter"/>
</dbReference>
<feature type="binding site" evidence="8">
    <location>
        <position position="186"/>
    </location>
    <ligand>
        <name>Zn(2+)</name>
        <dbReference type="ChEBI" id="CHEBI:29105"/>
    </ligand>
</feature>
<feature type="binding site" evidence="7">
    <location>
        <begin position="215"/>
        <end position="216"/>
    </location>
    <ligand>
        <name>substrate</name>
    </ligand>
</feature>
<keyword evidence="3 5" id="KW-0378">Hydrolase</keyword>
<gene>
    <name evidence="10" type="primary">nagA</name>
    <name evidence="10" type="ORF">COCCU_11900</name>
</gene>
<feature type="binding site" evidence="7">
    <location>
        <position position="223"/>
    </location>
    <ligand>
        <name>substrate</name>
    </ligand>
</feature>
<evidence type="ECO:0000256" key="4">
    <source>
        <dbReference type="ARBA" id="ARBA00023277"/>
    </source>
</evidence>
<feature type="binding site" evidence="7">
    <location>
        <begin position="308"/>
        <end position="310"/>
    </location>
    <ligand>
        <name>substrate</name>
    </ligand>
</feature>
<dbReference type="InterPro" id="IPR003764">
    <property type="entry name" value="GlcNAc_6-P_deAcase"/>
</dbReference>
<comment type="similarity">
    <text evidence="1 5">Belongs to the metallo-dependent hydrolases superfamily. NagA family.</text>
</comment>
<name>A0A6B8WE53_9CORY</name>
<dbReference type="KEGG" id="cok:COCCU_11900"/>
<protein>
    <submittedName>
        <fullName evidence="10">N-acetylglucosamine-6-phosphate deacetylase</fullName>
        <ecNumber evidence="10">3.5.1.25</ecNumber>
    </submittedName>
</protein>
<keyword evidence="2 8" id="KW-0479">Metal-binding</keyword>
<evidence type="ECO:0000313" key="11">
    <source>
        <dbReference type="Proteomes" id="UP000424462"/>
    </source>
</evidence>
<dbReference type="Gene3D" id="2.30.40.10">
    <property type="entry name" value="Urease, subunit C, domain 1"/>
    <property type="match status" value="1"/>
</dbReference>
<accession>A0A6B8WE53</accession>
<dbReference type="InterPro" id="IPR006680">
    <property type="entry name" value="Amidohydro-rel"/>
</dbReference>
<organism evidence="10 11">
    <name type="scientific">Corynebacterium occultum</name>
    <dbReference type="NCBI Taxonomy" id="2675219"/>
    <lineage>
        <taxon>Bacteria</taxon>
        <taxon>Bacillati</taxon>
        <taxon>Actinomycetota</taxon>
        <taxon>Actinomycetes</taxon>
        <taxon>Mycobacteriales</taxon>
        <taxon>Corynebacteriaceae</taxon>
        <taxon>Corynebacterium</taxon>
    </lineage>
</organism>
<reference evidence="10 11" key="1">
    <citation type="submission" date="2019-11" db="EMBL/GenBank/DDBJ databases">
        <title>Complete genome sequence of Corynebacterium kalinowskii 1959, a novel Corynebacterium species isolated from soil of a small paddock in Vilsendorf, Germany.</title>
        <authorList>
            <person name="Schaffert L."/>
            <person name="Ruwe M."/>
            <person name="Milse J."/>
            <person name="Hanuschka K."/>
            <person name="Ortseifen V."/>
            <person name="Droste J."/>
            <person name="Brandt D."/>
            <person name="Schlueter L."/>
            <person name="Kutter Y."/>
            <person name="Vinke S."/>
            <person name="Viehoefer P."/>
            <person name="Jacob L."/>
            <person name="Luebke N.-C."/>
            <person name="Schulte-Berndt E."/>
            <person name="Hain C."/>
            <person name="Linder M."/>
            <person name="Schmidt P."/>
            <person name="Wollenschlaeger L."/>
            <person name="Luttermann T."/>
            <person name="Thieme E."/>
            <person name="Hassa J."/>
            <person name="Haak M."/>
            <person name="Wittchen M."/>
            <person name="Mentz A."/>
            <person name="Persicke M."/>
            <person name="Busche T."/>
            <person name="Ruckert C."/>
        </authorList>
    </citation>
    <scope>NUCLEOTIDE SEQUENCE [LARGE SCALE GENOMIC DNA]</scope>
    <source>
        <strain evidence="10 11">2039</strain>
    </source>
</reference>
<evidence type="ECO:0000313" key="10">
    <source>
        <dbReference type="EMBL" id="QGU08280.1"/>
    </source>
</evidence>
<dbReference type="PANTHER" id="PTHR11113:SF14">
    <property type="entry name" value="N-ACETYLGLUCOSAMINE-6-PHOSPHATE DEACETYLASE"/>
    <property type="match status" value="1"/>
</dbReference>
<feature type="binding site" evidence="7">
    <location>
        <position position="131"/>
    </location>
    <ligand>
        <name>substrate</name>
    </ligand>
</feature>
<feature type="binding site" evidence="8">
    <location>
        <position position="120"/>
    </location>
    <ligand>
        <name>Zn(2+)</name>
        <dbReference type="ChEBI" id="CHEBI:29105"/>
    </ligand>
</feature>
<dbReference type="InterPro" id="IPR032466">
    <property type="entry name" value="Metal_Hydrolase"/>
</dbReference>
<evidence type="ECO:0000256" key="3">
    <source>
        <dbReference type="ARBA" id="ARBA00022801"/>
    </source>
</evidence>
<dbReference type="Proteomes" id="UP000424462">
    <property type="component" value="Chromosome"/>
</dbReference>
<dbReference type="EC" id="3.5.1.25" evidence="10"/>
<feature type="binding site" evidence="7">
    <location>
        <position position="249"/>
    </location>
    <ligand>
        <name>substrate</name>
    </ligand>
</feature>
<sequence length="386" mass="40661">MSTQVRGRIITAEKVLPHAEISFDESGILSIEELDPAAAPPEQPTIIPGFVDLHNHGGKGGSFPTGSLADCRRAAEYHRSQGTTTMLASLVSGNERELTHQVERLKELVGEGLIHGIHLEGPFINAARCGAQSPDRIQPGDPEMFRRIIEAGQGNIRQITLAPETEHVGELLEICARFGIIAGFGHTEADYDTTLAALGKAAELGVRTTATHLFNAMPQIHHRTPGAAAALLSAGGTATGLELIADGVHLAAGTVDLVFALAGERAYAVTDAMEATGLPDGSYQLGPLEVVLKGGVARLATAQGSGALAGGTSTLARQFHHFRRRHDGPAAVRFTATNAAAVLDLVGEVGDLRPGLRANLVQLNPQGEVERVYMESMLWEGSHSTS</sequence>
<keyword evidence="11" id="KW-1185">Reference proteome</keyword>
<evidence type="ECO:0000259" key="9">
    <source>
        <dbReference type="Pfam" id="PF01979"/>
    </source>
</evidence>
<dbReference type="Pfam" id="PF01979">
    <property type="entry name" value="Amidohydro_1"/>
    <property type="match status" value="1"/>
</dbReference>
<dbReference type="PIRSF" id="PIRSF038994">
    <property type="entry name" value="NagA"/>
    <property type="match status" value="1"/>
</dbReference>
<keyword evidence="4 5" id="KW-0119">Carbohydrate metabolism</keyword>
<evidence type="ECO:0000256" key="7">
    <source>
        <dbReference type="PIRSR" id="PIRSR038994-2"/>
    </source>
</evidence>
<evidence type="ECO:0000256" key="6">
    <source>
        <dbReference type="PIRSR" id="PIRSR038994-1"/>
    </source>
</evidence>
<dbReference type="Gene3D" id="3.20.20.140">
    <property type="entry name" value="Metal-dependent hydrolases"/>
    <property type="match status" value="1"/>
</dbReference>